<evidence type="ECO:0000256" key="4">
    <source>
        <dbReference type="ARBA" id="ARBA00022827"/>
    </source>
</evidence>
<dbReference type="Gene3D" id="2.40.110.10">
    <property type="entry name" value="Butyryl-CoA Dehydrogenase, subunit A, domain 2"/>
    <property type="match status" value="1"/>
</dbReference>
<dbReference type="Gene3D" id="1.10.540.10">
    <property type="entry name" value="Acyl-CoA dehydrogenase/oxidase, N-terminal domain"/>
    <property type="match status" value="1"/>
</dbReference>
<evidence type="ECO:0000259" key="6">
    <source>
        <dbReference type="Pfam" id="PF00441"/>
    </source>
</evidence>
<dbReference type="InterPro" id="IPR006091">
    <property type="entry name" value="Acyl-CoA_Oxase/DH_mid-dom"/>
</dbReference>
<comment type="similarity">
    <text evidence="2 5">Belongs to the acyl-CoA dehydrogenase family.</text>
</comment>
<feature type="domain" description="Acyl-CoA dehydrogenase/oxidase N-terminal" evidence="8">
    <location>
        <begin position="7"/>
        <end position="117"/>
    </location>
</feature>
<dbReference type="PANTHER" id="PTHR43884:SF18">
    <property type="entry name" value="ISOVALERYL-COENZYME A DEHYDROGENASE"/>
    <property type="match status" value="1"/>
</dbReference>
<dbReference type="EMBL" id="JAEQNB010000010">
    <property type="protein sequence ID" value="MBL0389288.1"/>
    <property type="molecule type" value="Genomic_DNA"/>
</dbReference>
<protein>
    <submittedName>
        <fullName evidence="9">Acyl-CoA/acyl-ACP dehydrogenase</fullName>
    </submittedName>
</protein>
<dbReference type="SUPFAM" id="SSF47203">
    <property type="entry name" value="Acyl-CoA dehydrogenase C-terminal domain-like"/>
    <property type="match status" value="1"/>
</dbReference>
<keyword evidence="3 5" id="KW-0285">Flavoprotein</keyword>
<dbReference type="InterPro" id="IPR046373">
    <property type="entry name" value="Acyl-CoA_Oxase/DH_mid-dom_sf"/>
</dbReference>
<dbReference type="SUPFAM" id="SSF56645">
    <property type="entry name" value="Acyl-CoA dehydrogenase NM domain-like"/>
    <property type="match status" value="1"/>
</dbReference>
<keyword evidence="10" id="KW-1185">Reference proteome</keyword>
<dbReference type="PANTHER" id="PTHR43884">
    <property type="entry name" value="ACYL-COA DEHYDROGENASE"/>
    <property type="match status" value="1"/>
</dbReference>
<accession>A0ABS1JG82</accession>
<keyword evidence="4 5" id="KW-0274">FAD</keyword>
<organism evidence="9 10">
    <name type="scientific">Tumebacillus amylolyticus</name>
    <dbReference type="NCBI Taxonomy" id="2801339"/>
    <lineage>
        <taxon>Bacteria</taxon>
        <taxon>Bacillati</taxon>
        <taxon>Bacillota</taxon>
        <taxon>Bacilli</taxon>
        <taxon>Bacillales</taxon>
        <taxon>Alicyclobacillaceae</taxon>
        <taxon>Tumebacillus</taxon>
    </lineage>
</organism>
<evidence type="ECO:0000313" key="9">
    <source>
        <dbReference type="EMBL" id="MBL0389288.1"/>
    </source>
</evidence>
<gene>
    <name evidence="9" type="ORF">JJB07_22105</name>
</gene>
<dbReference type="InterPro" id="IPR036250">
    <property type="entry name" value="AcylCo_DH-like_C"/>
</dbReference>
<dbReference type="Gene3D" id="1.20.140.10">
    <property type="entry name" value="Butyryl-CoA Dehydrogenase, subunit A, domain 3"/>
    <property type="match status" value="1"/>
</dbReference>
<dbReference type="CDD" id="cd00567">
    <property type="entry name" value="ACAD"/>
    <property type="match status" value="1"/>
</dbReference>
<reference evidence="9 10" key="1">
    <citation type="submission" date="2021-01" db="EMBL/GenBank/DDBJ databases">
        <title>Tumebacillus sp. strain ITR2 16S ribosomal RNA gene Genome sequencing and assembly.</title>
        <authorList>
            <person name="Kang M."/>
        </authorList>
    </citation>
    <scope>NUCLEOTIDE SEQUENCE [LARGE SCALE GENOMIC DNA]</scope>
    <source>
        <strain evidence="9 10">ITR2</strain>
    </source>
</reference>
<evidence type="ECO:0000256" key="3">
    <source>
        <dbReference type="ARBA" id="ARBA00022630"/>
    </source>
</evidence>
<proteinExistence type="inferred from homology"/>
<evidence type="ECO:0000256" key="1">
    <source>
        <dbReference type="ARBA" id="ARBA00001974"/>
    </source>
</evidence>
<dbReference type="Proteomes" id="UP000602284">
    <property type="component" value="Unassembled WGS sequence"/>
</dbReference>
<dbReference type="Pfam" id="PF02771">
    <property type="entry name" value="Acyl-CoA_dh_N"/>
    <property type="match status" value="1"/>
</dbReference>
<feature type="domain" description="Acyl-CoA oxidase/dehydrogenase middle" evidence="7">
    <location>
        <begin position="121"/>
        <end position="215"/>
    </location>
</feature>
<dbReference type="InterPro" id="IPR013786">
    <property type="entry name" value="AcylCoA_DH/ox_N"/>
</dbReference>
<dbReference type="Pfam" id="PF00441">
    <property type="entry name" value="Acyl-CoA_dh_1"/>
    <property type="match status" value="1"/>
</dbReference>
<evidence type="ECO:0000313" key="10">
    <source>
        <dbReference type="Proteomes" id="UP000602284"/>
    </source>
</evidence>
<evidence type="ECO:0000256" key="5">
    <source>
        <dbReference type="RuleBase" id="RU362125"/>
    </source>
</evidence>
<feature type="domain" description="Acyl-CoA dehydrogenase/oxidase C-terminal" evidence="6">
    <location>
        <begin position="227"/>
        <end position="371"/>
    </location>
</feature>
<evidence type="ECO:0000259" key="8">
    <source>
        <dbReference type="Pfam" id="PF02771"/>
    </source>
</evidence>
<sequence length="393" mass="43979">MQLSWNAEQTQLRELYQNFGKKISERTKACYSHHEFDHQSWQELADEGIWRLAVPEAYGGEGKTWWEFSAAVEGLATTIGDLGFLLSMIAHIGCIRVLNLHGTEEQKQRYLPALMSGAIGATAITEPSGGSDVARITTSAHLENGRYILNGHKAHITNAPVADIIVMVGRIPELGRQDITLFILERTFEGMSFAEAEHMLGNHTSPTGDIFLQDVKIDELSILGQAGNGLNILYNMISLDRVLYGLVGAAFMEPILDESMKFSFERHAFKTQIANHQYVQSKLTDIKMAIESSRWVSYAALDKLIRNDDEASLMCSLAKYVGTENLFQVLQHAMQLKAHSGYMMGEIAQMFCDVTGTRIAGGTSDIQRVNMFNQMKRQYEMRWAACNSELVPQ</sequence>
<comment type="cofactor">
    <cofactor evidence="1 5">
        <name>FAD</name>
        <dbReference type="ChEBI" id="CHEBI:57692"/>
    </cofactor>
</comment>
<dbReference type="InterPro" id="IPR037069">
    <property type="entry name" value="AcylCoA_DH/ox_N_sf"/>
</dbReference>
<evidence type="ECO:0000259" key="7">
    <source>
        <dbReference type="Pfam" id="PF02770"/>
    </source>
</evidence>
<evidence type="ECO:0000256" key="2">
    <source>
        <dbReference type="ARBA" id="ARBA00009347"/>
    </source>
</evidence>
<name>A0ABS1JG82_9BACL</name>
<dbReference type="InterPro" id="IPR009100">
    <property type="entry name" value="AcylCoA_DH/oxidase_NM_dom_sf"/>
</dbReference>
<comment type="caution">
    <text evidence="9">The sequence shown here is derived from an EMBL/GenBank/DDBJ whole genome shotgun (WGS) entry which is preliminary data.</text>
</comment>
<keyword evidence="5" id="KW-0560">Oxidoreductase</keyword>
<dbReference type="InterPro" id="IPR009075">
    <property type="entry name" value="AcylCo_DH/oxidase_C"/>
</dbReference>
<dbReference type="Pfam" id="PF02770">
    <property type="entry name" value="Acyl-CoA_dh_M"/>
    <property type="match status" value="1"/>
</dbReference>
<dbReference type="RefSeq" id="WP_201638290.1">
    <property type="nucleotide sequence ID" value="NZ_JAEQNB010000010.1"/>
</dbReference>